<comment type="caution">
    <text evidence="1">The sequence shown here is derived from an EMBL/GenBank/DDBJ whole genome shotgun (WGS) entry which is preliminary data.</text>
</comment>
<accession>A0ABU9EF82</accession>
<name>A0ABU9EF82_9BACT</name>
<proteinExistence type="predicted"/>
<dbReference type="PANTHER" id="PTHR42110">
    <property type="entry name" value="L-ASPARAGINASE, PUTATIVE (AFU_ORTHOLOGUE AFUA_3G11890)-RELATED"/>
    <property type="match status" value="1"/>
</dbReference>
<keyword evidence="2" id="KW-1185">Reference proteome</keyword>
<dbReference type="PANTHER" id="PTHR42110:SF1">
    <property type="entry name" value="L-ASPARAGINASE, PUTATIVE (AFU_ORTHOLOGUE AFUA_3G11890)-RELATED"/>
    <property type="match status" value="1"/>
</dbReference>
<organism evidence="1 2">
    <name type="scientific">Gaopeijia maritima</name>
    <dbReference type="NCBI Taxonomy" id="3119007"/>
    <lineage>
        <taxon>Bacteria</taxon>
        <taxon>Pseudomonadati</taxon>
        <taxon>Gemmatimonadota</taxon>
        <taxon>Longimicrobiia</taxon>
        <taxon>Gaopeijiales</taxon>
        <taxon>Gaopeijiaceae</taxon>
        <taxon>Gaopeijia</taxon>
    </lineage>
</organism>
<dbReference type="Pfam" id="PF06089">
    <property type="entry name" value="Asparaginase_II"/>
    <property type="match status" value="1"/>
</dbReference>
<dbReference type="InterPro" id="IPR010349">
    <property type="entry name" value="Asparaginase_II"/>
</dbReference>
<dbReference type="RefSeq" id="WP_405276641.1">
    <property type="nucleotide sequence ID" value="NZ_CP144380.1"/>
</dbReference>
<gene>
    <name evidence="1" type="ORF">WI372_14225</name>
</gene>
<dbReference type="EMBL" id="JBBHLI010000009">
    <property type="protein sequence ID" value="MEK9502145.1"/>
    <property type="molecule type" value="Genomic_DNA"/>
</dbReference>
<protein>
    <submittedName>
        <fullName evidence="1">Asparaginase</fullName>
    </submittedName>
</protein>
<evidence type="ECO:0000313" key="1">
    <source>
        <dbReference type="EMBL" id="MEK9502145.1"/>
    </source>
</evidence>
<sequence length="341" mass="35671">MHDFSSLASAAPGSVALRRGRWIESRHRVHAVVVEATGRVLAVAGDPRVPTFFRSAAKPFQALPLVEDGVVEALALDEASLALCCASHNSEPRHVERARAILARAGVPEEALACGGHPPLRLEEARRIAAEGRSPGSIESNCSGKHSGMLALARHHGWPLEGYERPDHPVQRRMCAGIARWAGLDVEALETAVDGCGVVCVRAPLVHLALAYARLAGAAREPGSPAGRVVRAMVTHPAMVGGSGRLDTGVMEATGGRVFAKVGAEGVYGAGVPERGLGIALKVEDGGWRAADRALVALLDALGITDPEADDAIAPFRRGAVLDTRGDAVGALEAEVPLEWM</sequence>
<evidence type="ECO:0000313" key="2">
    <source>
        <dbReference type="Proteomes" id="UP001484239"/>
    </source>
</evidence>
<reference evidence="1 2" key="1">
    <citation type="submission" date="2024-02" db="EMBL/GenBank/DDBJ databases">
        <title>A novel Gemmatimonadota bacterium.</title>
        <authorList>
            <person name="Du Z.-J."/>
            <person name="Ye Y.-Q."/>
        </authorList>
    </citation>
    <scope>NUCLEOTIDE SEQUENCE [LARGE SCALE GENOMIC DNA]</scope>
    <source>
        <strain evidence="1 2">DH-20</strain>
    </source>
</reference>
<dbReference type="Proteomes" id="UP001484239">
    <property type="component" value="Unassembled WGS sequence"/>
</dbReference>